<comment type="caution">
    <text evidence="4">The sequence shown here is derived from an EMBL/GenBank/DDBJ whole genome shotgun (WGS) entry which is preliminary data.</text>
</comment>
<name>A0ABP0JFZ7_9DINO</name>
<dbReference type="EMBL" id="CAXAMM010007147">
    <property type="protein sequence ID" value="CAK9013411.1"/>
    <property type="molecule type" value="Genomic_DNA"/>
</dbReference>
<dbReference type="SMART" id="SM00343">
    <property type="entry name" value="ZnF_C2HC"/>
    <property type="match status" value="1"/>
</dbReference>
<dbReference type="InterPro" id="IPR036875">
    <property type="entry name" value="Znf_CCHC_sf"/>
</dbReference>
<feature type="domain" description="CCHC-type" evidence="3">
    <location>
        <begin position="323"/>
        <end position="338"/>
    </location>
</feature>
<evidence type="ECO:0000313" key="6">
    <source>
        <dbReference type="Proteomes" id="UP001642464"/>
    </source>
</evidence>
<proteinExistence type="predicted"/>
<feature type="compositionally biased region" description="Acidic residues" evidence="2">
    <location>
        <begin position="381"/>
        <end position="390"/>
    </location>
</feature>
<dbReference type="SUPFAM" id="SSF57756">
    <property type="entry name" value="Retrovirus zinc finger-like domains"/>
    <property type="match status" value="1"/>
</dbReference>
<dbReference type="Proteomes" id="UP001642464">
    <property type="component" value="Unassembled WGS sequence"/>
</dbReference>
<keyword evidence="1" id="KW-0863">Zinc-finger</keyword>
<keyword evidence="1" id="KW-0862">Zinc</keyword>
<accession>A0ABP0JFZ7</accession>
<dbReference type="EMBL" id="CAXAMM010007125">
    <property type="protein sequence ID" value="CAK9013347.1"/>
    <property type="molecule type" value="Genomic_DNA"/>
</dbReference>
<evidence type="ECO:0000313" key="5">
    <source>
        <dbReference type="EMBL" id="CAK9013411.1"/>
    </source>
</evidence>
<feature type="compositionally biased region" description="Basic and acidic residues" evidence="2">
    <location>
        <begin position="399"/>
        <end position="414"/>
    </location>
</feature>
<feature type="region of interest" description="Disordered" evidence="2">
    <location>
        <begin position="375"/>
        <end position="447"/>
    </location>
</feature>
<dbReference type="PROSITE" id="PS50158">
    <property type="entry name" value="ZF_CCHC"/>
    <property type="match status" value="1"/>
</dbReference>
<keyword evidence="1" id="KW-0479">Metal-binding</keyword>
<gene>
    <name evidence="4" type="ORF">SCF082_LOCUS11893</name>
    <name evidence="5" type="ORF">SCF082_LOCUS11917</name>
</gene>
<evidence type="ECO:0000256" key="1">
    <source>
        <dbReference type="PROSITE-ProRule" id="PRU00047"/>
    </source>
</evidence>
<dbReference type="Gene3D" id="4.10.60.10">
    <property type="entry name" value="Zinc finger, CCHC-type"/>
    <property type="match status" value="1"/>
</dbReference>
<dbReference type="InterPro" id="IPR001878">
    <property type="entry name" value="Znf_CCHC"/>
</dbReference>
<reference evidence="4 6" key="1">
    <citation type="submission" date="2024-02" db="EMBL/GenBank/DDBJ databases">
        <authorList>
            <person name="Chen Y."/>
            <person name="Shah S."/>
            <person name="Dougan E. K."/>
            <person name="Thang M."/>
            <person name="Chan C."/>
        </authorList>
    </citation>
    <scope>NUCLEOTIDE SEQUENCE [LARGE SCALE GENOMIC DNA]</scope>
</reference>
<feature type="compositionally biased region" description="Polar residues" evidence="2">
    <location>
        <begin position="418"/>
        <end position="429"/>
    </location>
</feature>
<protein>
    <submittedName>
        <fullName evidence="4">CCHC-type domain-containing protein</fullName>
    </submittedName>
</protein>
<evidence type="ECO:0000259" key="3">
    <source>
        <dbReference type="PROSITE" id="PS50158"/>
    </source>
</evidence>
<keyword evidence="6" id="KW-1185">Reference proteome</keyword>
<feature type="compositionally biased region" description="Low complexity" evidence="2">
    <location>
        <begin position="292"/>
        <end position="302"/>
    </location>
</feature>
<feature type="region of interest" description="Disordered" evidence="2">
    <location>
        <begin position="279"/>
        <end position="314"/>
    </location>
</feature>
<sequence length="447" mass="50332">MAVTSDDCNPKLPSWGGDWSLFEAYELRVGLEVDSTKKEDLILLGPRLAKNLFGSAFELVEGIDREKLNKEDGPSYLLKYLKELRGRDRVDIMGDALRDLFMKTEVQRREGEEFSAYMPRFRHYIKAVDTALKDVNPDKKMPEEFYGWYLLTICMRLDPTDIANIKAKAESYSLRHVENAIKMMWSGGGLALRDQERKKFKSLGKAFVAQESSYTGQGEDSEEYEPVFANTAPDEPDDDIEQYEEIAAAFLEALEDEDLLIAFQEAKKKIQYKEARKMLTKSRTNRDSFPMASSSTSKPSKGMGKGKSSKASNAKEEVFHGDCMRCGKYGHKARNCPQKTKTGANYVGTSDDLIGVVQLPTDLLPIFATTPAGRQFSGVEEQIEDNEEYTPTELPEGYDPEHVSAEKADGRDDPLPDCSSSRSKRNSPWGSPKLPARSAVQERKKTR</sequence>
<evidence type="ECO:0000256" key="2">
    <source>
        <dbReference type="SAM" id="MobiDB-lite"/>
    </source>
</evidence>
<organism evidence="4 6">
    <name type="scientific">Durusdinium trenchii</name>
    <dbReference type="NCBI Taxonomy" id="1381693"/>
    <lineage>
        <taxon>Eukaryota</taxon>
        <taxon>Sar</taxon>
        <taxon>Alveolata</taxon>
        <taxon>Dinophyceae</taxon>
        <taxon>Suessiales</taxon>
        <taxon>Symbiodiniaceae</taxon>
        <taxon>Durusdinium</taxon>
    </lineage>
</organism>
<evidence type="ECO:0000313" key="4">
    <source>
        <dbReference type="EMBL" id="CAK9013347.1"/>
    </source>
</evidence>